<dbReference type="OrthoDB" id="5149281at2"/>
<organism evidence="1 3">
    <name type="scientific">Oerskovia enterophila</name>
    <dbReference type="NCBI Taxonomy" id="43678"/>
    <lineage>
        <taxon>Bacteria</taxon>
        <taxon>Bacillati</taxon>
        <taxon>Actinomycetota</taxon>
        <taxon>Actinomycetes</taxon>
        <taxon>Micrococcales</taxon>
        <taxon>Cellulomonadaceae</taxon>
        <taxon>Oerskovia</taxon>
    </lineage>
</organism>
<gene>
    <name evidence="2" type="ORF">OERS_23320</name>
    <name evidence="1" type="ORF">OJAG_11130</name>
</gene>
<proteinExistence type="predicted"/>
<accession>A0A163SBX7</accession>
<dbReference type="AlphaFoldDB" id="A0A163SBX7"/>
<evidence type="ECO:0000313" key="2">
    <source>
        <dbReference type="EMBL" id="OCI30987.1"/>
    </source>
</evidence>
<sequence>MHAPTFVDVWQLLDDADRARLAEIDETQSEILTFLRTTPIEDVDAPMFSELQVERLRVYRGALERSGAAEEDTQAAASA</sequence>
<dbReference type="RefSeq" id="WP_068625865.1">
    <property type="nucleotide sequence ID" value="NZ_LRIE01000057.1"/>
</dbReference>
<name>A0A163SBX7_9CELL</name>
<comment type="caution">
    <text evidence="1">The sequence shown here is derived from an EMBL/GenBank/DDBJ whole genome shotgun (WGS) entry which is preliminary data.</text>
</comment>
<keyword evidence="4" id="KW-1185">Reference proteome</keyword>
<dbReference type="PATRIC" id="fig|43678.3.peg.1166"/>
<dbReference type="EMBL" id="MAQA01000025">
    <property type="protein sequence ID" value="OCI30987.1"/>
    <property type="molecule type" value="Genomic_DNA"/>
</dbReference>
<dbReference type="Proteomes" id="UP000076447">
    <property type="component" value="Unassembled WGS sequence"/>
</dbReference>
<reference evidence="1 3" key="1">
    <citation type="submission" date="2016-01" db="EMBL/GenBank/DDBJ databases">
        <title>Genome sequence of Oerskovia enterophila VJag, an agar and cellulose degrading bacterium.</title>
        <authorList>
            <person name="Poehlein A."/>
            <person name="Jag V."/>
            <person name="Bengelsdorf F."/>
            <person name="Duerre P."/>
            <person name="Daniel R."/>
        </authorList>
    </citation>
    <scope>NUCLEOTIDE SEQUENCE [LARGE SCALE GENOMIC DNA]</scope>
    <source>
        <strain evidence="1 3">VJag</strain>
    </source>
</reference>
<dbReference type="Proteomes" id="UP000093412">
    <property type="component" value="Unassembled WGS sequence"/>
</dbReference>
<reference evidence="2 4" key="2">
    <citation type="submission" date="2016-06" db="EMBL/GenBank/DDBJ databases">
        <title>Genome sequence of Oerskovia enterophila DSM 43852.</title>
        <authorList>
            <person name="Poehlein A."/>
            <person name="Jag V."/>
            <person name="Bengelsdorf F.R."/>
            <person name="Daniel R."/>
            <person name="Duerre P."/>
        </authorList>
    </citation>
    <scope>NUCLEOTIDE SEQUENCE [LARGE SCALE GENOMIC DNA]</scope>
    <source>
        <strain evidence="2 4">DSM 43852</strain>
    </source>
</reference>
<evidence type="ECO:0000313" key="4">
    <source>
        <dbReference type="Proteomes" id="UP000093412"/>
    </source>
</evidence>
<dbReference type="EMBL" id="LRIE01000057">
    <property type="protein sequence ID" value="KZM36233.1"/>
    <property type="molecule type" value="Genomic_DNA"/>
</dbReference>
<protein>
    <submittedName>
        <fullName evidence="1">Uncharacterized protein</fullName>
    </submittedName>
</protein>
<evidence type="ECO:0000313" key="1">
    <source>
        <dbReference type="EMBL" id="KZM36233.1"/>
    </source>
</evidence>
<evidence type="ECO:0000313" key="3">
    <source>
        <dbReference type="Proteomes" id="UP000076447"/>
    </source>
</evidence>